<dbReference type="EMBL" id="BPLR01006211">
    <property type="protein sequence ID" value="GIY08199.1"/>
    <property type="molecule type" value="Genomic_DNA"/>
</dbReference>
<comment type="caution">
    <text evidence="1">The sequence shown here is derived from an EMBL/GenBank/DDBJ whole genome shotgun (WGS) entry which is preliminary data.</text>
</comment>
<reference evidence="1 2" key="1">
    <citation type="submission" date="2021-06" db="EMBL/GenBank/DDBJ databases">
        <title>Caerostris extrusa draft genome.</title>
        <authorList>
            <person name="Kono N."/>
            <person name="Arakawa K."/>
        </authorList>
    </citation>
    <scope>NUCLEOTIDE SEQUENCE [LARGE SCALE GENOMIC DNA]</scope>
</reference>
<evidence type="ECO:0000313" key="2">
    <source>
        <dbReference type="Proteomes" id="UP001054945"/>
    </source>
</evidence>
<dbReference type="Proteomes" id="UP001054945">
    <property type="component" value="Unassembled WGS sequence"/>
</dbReference>
<proteinExistence type="predicted"/>
<sequence length="73" mass="7976">MKLTLSEELFTKSISPLLPSRTDCRTFFETPSEHRVAAPPKSLSLPLLLLLYSRLVQGGAAVEEGGRYVQGGD</sequence>
<keyword evidence="2" id="KW-1185">Reference proteome</keyword>
<name>A0AAV4QIY6_CAEEX</name>
<protein>
    <submittedName>
        <fullName evidence="1">Uncharacterized protein</fullName>
    </submittedName>
</protein>
<dbReference type="AlphaFoldDB" id="A0AAV4QIY6"/>
<gene>
    <name evidence="1" type="ORF">CEXT_288701</name>
</gene>
<organism evidence="1 2">
    <name type="scientific">Caerostris extrusa</name>
    <name type="common">Bark spider</name>
    <name type="synonym">Caerostris bankana</name>
    <dbReference type="NCBI Taxonomy" id="172846"/>
    <lineage>
        <taxon>Eukaryota</taxon>
        <taxon>Metazoa</taxon>
        <taxon>Ecdysozoa</taxon>
        <taxon>Arthropoda</taxon>
        <taxon>Chelicerata</taxon>
        <taxon>Arachnida</taxon>
        <taxon>Araneae</taxon>
        <taxon>Araneomorphae</taxon>
        <taxon>Entelegynae</taxon>
        <taxon>Araneoidea</taxon>
        <taxon>Araneidae</taxon>
        <taxon>Caerostris</taxon>
    </lineage>
</organism>
<evidence type="ECO:0000313" key="1">
    <source>
        <dbReference type="EMBL" id="GIY08199.1"/>
    </source>
</evidence>
<accession>A0AAV4QIY6</accession>